<name>A0ABQ8WSW7_PENCH</name>
<evidence type="ECO:0000256" key="2">
    <source>
        <dbReference type="ARBA" id="ARBA00023015"/>
    </source>
</evidence>
<proteinExistence type="predicted"/>
<dbReference type="PROSITE" id="PS00463">
    <property type="entry name" value="ZN2_CY6_FUNGAL_1"/>
    <property type="match status" value="1"/>
</dbReference>
<feature type="compositionally biased region" description="Polar residues" evidence="6">
    <location>
        <begin position="124"/>
        <end position="139"/>
    </location>
</feature>
<organism evidence="8 9">
    <name type="scientific">Penicillium chrysogenum</name>
    <name type="common">Penicillium notatum</name>
    <dbReference type="NCBI Taxonomy" id="5076"/>
    <lineage>
        <taxon>Eukaryota</taxon>
        <taxon>Fungi</taxon>
        <taxon>Dikarya</taxon>
        <taxon>Ascomycota</taxon>
        <taxon>Pezizomycotina</taxon>
        <taxon>Eurotiomycetes</taxon>
        <taxon>Eurotiomycetidae</taxon>
        <taxon>Eurotiales</taxon>
        <taxon>Aspergillaceae</taxon>
        <taxon>Penicillium</taxon>
        <taxon>Penicillium chrysogenum species complex</taxon>
    </lineage>
</organism>
<sequence>MNRVFDNQAHGGSSLIQHLPQLSRPEHGRLVKRKRKRKACETCRRRKIKCEIINQSKCSFCSKANVPCSLVDPRRHRHLKNLSMIDRLETNIQRLESHFQKIGFHLGEDENEPSFIEGSEQPDESSPSSAAENADSINGTGAWDSEPIHMDAQQDPSAAPQNVYHTMRNKAPDDIHTVIPEDLPCFYVPRCFTDAPNPGFSALSPEGKKWITNKTQGGSVGNLESLLPLGLHQGTSQRLLEGLFPDKHFCPLPPKDEIISLVNDYLQQFNSLIPIFQPSSLLSLCEDDNLQSIFDSPGRWASLNVALAMGYMLRIENNSSVHSDRQKGWLFMKNALGVLNGLCFGLPDLWAVQALLGMVVFLMGTLSSQPCGYLISSVVRICHQIRLERSENESGLCPEEVEQRRRIFWIAYCLDKEISLRAGIPIAQRDDDMDVLLPTEIPLDNIGIMPTTDRQETFNVLRSTCELALIKSQVHKHLYSVAARDRPLVEVAGSVAMLDEKLQLWKDSIPTEFRPEPRRLSTFPQSPVAVVLLYLHLSYFNCLIAIHRITAAQESRLGIDLVKKSSVYTLPNQVIFMSESLCTKAATASINLIKYMPKFNITLVGVMIYYPIFASKTLSSTIVRNPRDASRTYHIGLIMQVETFVSSLALGKPNEGIEGLLKDCAEYRSLAEAAVKEASQICWGRRGFYVS</sequence>
<dbReference type="CDD" id="cd00067">
    <property type="entry name" value="GAL4"/>
    <property type="match status" value="1"/>
</dbReference>
<accession>A0ABQ8WSW7</accession>
<reference evidence="8 9" key="1">
    <citation type="journal article" date="2023" name="IMA Fungus">
        <title>Comparative genomic study of the Penicillium genus elucidates a diverse pangenome and 15 lateral gene transfer events.</title>
        <authorList>
            <person name="Petersen C."/>
            <person name="Sorensen T."/>
            <person name="Nielsen M.R."/>
            <person name="Sondergaard T.E."/>
            <person name="Sorensen J.L."/>
            <person name="Fitzpatrick D.A."/>
            <person name="Frisvad J.C."/>
            <person name="Nielsen K.L."/>
        </authorList>
    </citation>
    <scope>NUCLEOTIDE SEQUENCE [LARGE SCALE GENOMIC DNA]</scope>
    <source>
        <strain evidence="8 9">IBT 3361</strain>
    </source>
</reference>
<keyword evidence="2" id="KW-0805">Transcription regulation</keyword>
<keyword evidence="5" id="KW-0539">Nucleus</keyword>
<keyword evidence="4" id="KW-0804">Transcription</keyword>
<feature type="region of interest" description="Disordered" evidence="6">
    <location>
        <begin position="110"/>
        <end position="159"/>
    </location>
</feature>
<dbReference type="InterPro" id="IPR050987">
    <property type="entry name" value="AtrR-like"/>
</dbReference>
<dbReference type="Proteomes" id="UP001220256">
    <property type="component" value="Unassembled WGS sequence"/>
</dbReference>
<dbReference type="Gene3D" id="4.10.240.10">
    <property type="entry name" value="Zn(2)-C6 fungal-type DNA-binding domain"/>
    <property type="match status" value="1"/>
</dbReference>
<keyword evidence="3" id="KW-0238">DNA-binding</keyword>
<keyword evidence="9" id="KW-1185">Reference proteome</keyword>
<dbReference type="Pfam" id="PF04082">
    <property type="entry name" value="Fungal_trans"/>
    <property type="match status" value="1"/>
</dbReference>
<dbReference type="CDD" id="cd12148">
    <property type="entry name" value="fungal_TF_MHR"/>
    <property type="match status" value="1"/>
</dbReference>
<protein>
    <recommendedName>
        <fullName evidence="7">Zn(2)-C6 fungal-type domain-containing protein</fullName>
    </recommendedName>
</protein>
<dbReference type="SMART" id="SM00066">
    <property type="entry name" value="GAL4"/>
    <property type="match status" value="1"/>
</dbReference>
<evidence type="ECO:0000313" key="8">
    <source>
        <dbReference type="EMBL" id="KAJ5282098.1"/>
    </source>
</evidence>
<dbReference type="InterPro" id="IPR036864">
    <property type="entry name" value="Zn2-C6_fun-type_DNA-bd_sf"/>
</dbReference>
<evidence type="ECO:0000256" key="4">
    <source>
        <dbReference type="ARBA" id="ARBA00023163"/>
    </source>
</evidence>
<dbReference type="InterPro" id="IPR001138">
    <property type="entry name" value="Zn2Cys6_DnaBD"/>
</dbReference>
<dbReference type="SUPFAM" id="SSF57701">
    <property type="entry name" value="Zn2/Cys6 DNA-binding domain"/>
    <property type="match status" value="1"/>
</dbReference>
<dbReference type="PANTHER" id="PTHR46910">
    <property type="entry name" value="TRANSCRIPTION FACTOR PDR1"/>
    <property type="match status" value="1"/>
</dbReference>
<feature type="domain" description="Zn(2)-C6 fungal-type" evidence="7">
    <location>
        <begin position="39"/>
        <end position="70"/>
    </location>
</feature>
<evidence type="ECO:0000259" key="7">
    <source>
        <dbReference type="PROSITE" id="PS50048"/>
    </source>
</evidence>
<gene>
    <name evidence="8" type="ORF">N7505_000078</name>
</gene>
<evidence type="ECO:0000313" key="9">
    <source>
        <dbReference type="Proteomes" id="UP001220256"/>
    </source>
</evidence>
<dbReference type="SMART" id="SM00906">
    <property type="entry name" value="Fungal_trans"/>
    <property type="match status" value="1"/>
</dbReference>
<evidence type="ECO:0000256" key="3">
    <source>
        <dbReference type="ARBA" id="ARBA00023125"/>
    </source>
</evidence>
<evidence type="ECO:0000256" key="5">
    <source>
        <dbReference type="ARBA" id="ARBA00023242"/>
    </source>
</evidence>
<dbReference type="PANTHER" id="PTHR46910:SF25">
    <property type="entry name" value="ABC-TRANSPORTER-REGULATING TRANSCRIPTION FACTOR"/>
    <property type="match status" value="1"/>
</dbReference>
<comment type="caution">
    <text evidence="8">The sequence shown here is derived from an EMBL/GenBank/DDBJ whole genome shotgun (WGS) entry which is preliminary data.</text>
</comment>
<dbReference type="EMBL" id="JAPVEB010000001">
    <property type="protein sequence ID" value="KAJ5282098.1"/>
    <property type="molecule type" value="Genomic_DNA"/>
</dbReference>
<keyword evidence="1" id="KW-0479">Metal-binding</keyword>
<evidence type="ECO:0000256" key="6">
    <source>
        <dbReference type="SAM" id="MobiDB-lite"/>
    </source>
</evidence>
<evidence type="ECO:0000256" key="1">
    <source>
        <dbReference type="ARBA" id="ARBA00022723"/>
    </source>
</evidence>
<dbReference type="PROSITE" id="PS50048">
    <property type="entry name" value="ZN2_CY6_FUNGAL_2"/>
    <property type="match status" value="1"/>
</dbReference>
<dbReference type="InterPro" id="IPR007219">
    <property type="entry name" value="XnlR_reg_dom"/>
</dbReference>
<dbReference type="Pfam" id="PF00172">
    <property type="entry name" value="Zn_clus"/>
    <property type="match status" value="1"/>
</dbReference>